<dbReference type="InParanoid" id="L0HAU2"/>
<evidence type="ECO:0008006" key="4">
    <source>
        <dbReference type="Google" id="ProtNLM"/>
    </source>
</evidence>
<evidence type="ECO:0000313" key="3">
    <source>
        <dbReference type="Proteomes" id="UP000010824"/>
    </source>
</evidence>
<dbReference type="GeneID" id="14308711"/>
<dbReference type="RefSeq" id="WP_015284089.1">
    <property type="nucleotide sequence ID" value="NC_019943.1"/>
</dbReference>
<dbReference type="EMBL" id="CP003167">
    <property type="protein sequence ID" value="AGB01125.1"/>
    <property type="molecule type" value="Genomic_DNA"/>
</dbReference>
<protein>
    <recommendedName>
        <fullName evidence="4">Archaeal flagellin-like protein</fullName>
    </recommendedName>
</protein>
<dbReference type="eggNOG" id="arCOG02911">
    <property type="taxonomic scope" value="Archaea"/>
</dbReference>
<dbReference type="Proteomes" id="UP000010824">
    <property type="component" value="Chromosome"/>
</dbReference>
<dbReference type="STRING" id="593750.Metfor_0038"/>
<proteinExistence type="predicted"/>
<dbReference type="OrthoDB" id="118051at2157"/>
<accession>L0HAU2</accession>
<keyword evidence="1" id="KW-1133">Transmembrane helix</keyword>
<keyword evidence="1" id="KW-0472">Membrane</keyword>
<keyword evidence="1" id="KW-0812">Transmembrane</keyword>
<reference evidence="3" key="1">
    <citation type="submission" date="2011-12" db="EMBL/GenBank/DDBJ databases">
        <title>Complete sequence of Methanoregula formicicum SMSP.</title>
        <authorList>
            <person name="Lucas S."/>
            <person name="Han J."/>
            <person name="Lapidus A."/>
            <person name="Cheng J.-F."/>
            <person name="Goodwin L."/>
            <person name="Pitluck S."/>
            <person name="Peters L."/>
            <person name="Ovchinnikova G."/>
            <person name="Teshima H."/>
            <person name="Detter J.C."/>
            <person name="Han C."/>
            <person name="Tapia R."/>
            <person name="Land M."/>
            <person name="Hauser L."/>
            <person name="Kyrpides N."/>
            <person name="Ivanova N."/>
            <person name="Pagani I."/>
            <person name="Imachi H."/>
            <person name="Tamaki H."/>
            <person name="Sekiguchi Y."/>
            <person name="Kamagata Y."/>
            <person name="Cadillo-Quiroz H."/>
            <person name="Zinder S."/>
            <person name="Liu W.-T."/>
            <person name="Woyke T."/>
        </authorList>
    </citation>
    <scope>NUCLEOTIDE SEQUENCE [LARGE SCALE GENOMIC DNA]</scope>
    <source>
        <strain evidence="3">DSM 22288 / NBRC 105244 / SMSP</strain>
    </source>
</reference>
<evidence type="ECO:0000256" key="1">
    <source>
        <dbReference type="SAM" id="Phobius"/>
    </source>
</evidence>
<dbReference type="KEGG" id="mfo:Metfor_0038"/>
<feature type="transmembrane region" description="Helical" evidence="1">
    <location>
        <begin position="20"/>
        <end position="39"/>
    </location>
</feature>
<dbReference type="InterPro" id="IPR055713">
    <property type="entry name" value="DUF7289"/>
</dbReference>
<evidence type="ECO:0000313" key="2">
    <source>
        <dbReference type="EMBL" id="AGB01125.1"/>
    </source>
</evidence>
<keyword evidence="3" id="KW-1185">Reference proteome</keyword>
<sequence length="270" mass="29653">MTTRAFQESCTDGVSESIGFLLIFTLMMAGIGLVTLYGYPLLMQQQTGADEQIMEKNMIVLQNDVKSLAYKTVPYKETALKIGGGSLTVFNSSTTPQVFTISIHDSSTTYVNEFHPGDLRYVSESARTDLSLQNGAVVKRDRAGQGSVMLAEPRWFYDSAANMMVINLISFNSTDLMGRSGIGMVQMALKDNSYSSIPVPATTTVLLDYTSPDPTDADFSIAWDNYFTNTVKMERQSSAAGPTITYKLPLDSTRDGTLVIKKYDILIKSV</sequence>
<dbReference type="HOGENOM" id="CLU_1084210_0_0_2"/>
<dbReference type="Pfam" id="PF23960">
    <property type="entry name" value="DUF7289"/>
    <property type="match status" value="1"/>
</dbReference>
<organism evidence="2 3">
    <name type="scientific">Methanoregula formicica (strain DSM 22288 / NBRC 105244 / SMSP)</name>
    <dbReference type="NCBI Taxonomy" id="593750"/>
    <lineage>
        <taxon>Archaea</taxon>
        <taxon>Methanobacteriati</taxon>
        <taxon>Methanobacteriota</taxon>
        <taxon>Stenosarchaea group</taxon>
        <taxon>Methanomicrobia</taxon>
        <taxon>Methanomicrobiales</taxon>
        <taxon>Methanoregulaceae</taxon>
        <taxon>Methanoregula</taxon>
    </lineage>
</organism>
<reference evidence="2 3" key="2">
    <citation type="journal article" date="2014" name="Genome Announc.">
        <title>Complete Genome Sequence of Methanoregula formicica SMSPT, a Mesophilic Hydrogenotrophic Methanogen Isolated from a Methanogenic Upflow Anaerobic Sludge Blanket Reactor.</title>
        <authorList>
            <person name="Yamamoto K."/>
            <person name="Tamaki H."/>
            <person name="Cadillo-Quiroz H."/>
            <person name="Imachi H."/>
            <person name="Kyrpides N."/>
            <person name="Woyke T."/>
            <person name="Goodwin L."/>
            <person name="Zinder S.H."/>
            <person name="Kamagata Y."/>
            <person name="Liu W.T."/>
        </authorList>
    </citation>
    <scope>NUCLEOTIDE SEQUENCE [LARGE SCALE GENOMIC DNA]</scope>
    <source>
        <strain evidence="3">DSM 22288 / NBRC 105244 / SMSP</strain>
    </source>
</reference>
<dbReference type="AlphaFoldDB" id="L0HAU2"/>
<name>L0HAU2_METFS</name>
<gene>
    <name evidence="2" type="ordered locus">Metfor_0038</name>
</gene>